<dbReference type="RefSeq" id="WP_380792798.1">
    <property type="nucleotide sequence ID" value="NZ_JBHTKR010000005.1"/>
</dbReference>
<evidence type="ECO:0000256" key="1">
    <source>
        <dbReference type="SAM" id="Phobius"/>
    </source>
</evidence>
<keyword evidence="1" id="KW-0472">Membrane</keyword>
<dbReference type="Proteomes" id="UP001597151">
    <property type="component" value="Unassembled WGS sequence"/>
</dbReference>
<keyword evidence="3" id="KW-1185">Reference proteome</keyword>
<dbReference type="EMBL" id="JBHTKR010000005">
    <property type="protein sequence ID" value="MFD1195686.1"/>
    <property type="molecule type" value="Genomic_DNA"/>
</dbReference>
<proteinExistence type="predicted"/>
<keyword evidence="1" id="KW-0812">Transmembrane</keyword>
<reference evidence="3" key="1">
    <citation type="journal article" date="2019" name="Int. J. Syst. Evol. Microbiol.">
        <title>The Global Catalogue of Microorganisms (GCM) 10K type strain sequencing project: providing services to taxonomists for standard genome sequencing and annotation.</title>
        <authorList>
            <consortium name="The Broad Institute Genomics Platform"/>
            <consortium name="The Broad Institute Genome Sequencing Center for Infectious Disease"/>
            <person name="Wu L."/>
            <person name="Ma J."/>
        </authorList>
    </citation>
    <scope>NUCLEOTIDE SEQUENCE [LARGE SCALE GENOMIC DNA]</scope>
    <source>
        <strain evidence="3">CCUG 55328</strain>
    </source>
</reference>
<gene>
    <name evidence="2" type="ORF">ACFQ3C_13510</name>
</gene>
<evidence type="ECO:0000313" key="2">
    <source>
        <dbReference type="EMBL" id="MFD1195686.1"/>
    </source>
</evidence>
<organism evidence="2 3">
    <name type="scientific">Seohaeicola saemankumensis</name>
    <dbReference type="NCBI Taxonomy" id="481181"/>
    <lineage>
        <taxon>Bacteria</taxon>
        <taxon>Pseudomonadati</taxon>
        <taxon>Pseudomonadota</taxon>
        <taxon>Alphaproteobacteria</taxon>
        <taxon>Rhodobacterales</taxon>
        <taxon>Roseobacteraceae</taxon>
        <taxon>Seohaeicola</taxon>
    </lineage>
</organism>
<evidence type="ECO:0000313" key="3">
    <source>
        <dbReference type="Proteomes" id="UP001597151"/>
    </source>
</evidence>
<accession>A0ABW3TI61</accession>
<dbReference type="InterPro" id="IPR041916">
    <property type="entry name" value="Anti_sigma_zinc_sf"/>
</dbReference>
<keyword evidence="1" id="KW-1133">Transmembrane helix</keyword>
<protein>
    <submittedName>
        <fullName evidence="2">Anti-sigma factor family protein</fullName>
    </submittedName>
</protein>
<feature type="transmembrane region" description="Helical" evidence="1">
    <location>
        <begin position="107"/>
        <end position="128"/>
    </location>
</feature>
<comment type="caution">
    <text evidence="2">The sequence shown here is derived from an EMBL/GenBank/DDBJ whole genome shotgun (WGS) entry which is preliminary data.</text>
</comment>
<name>A0ABW3TI61_9RHOB</name>
<dbReference type="Gene3D" id="1.10.10.1320">
    <property type="entry name" value="Anti-sigma factor, zinc-finger domain"/>
    <property type="match status" value="1"/>
</dbReference>
<sequence>MTQKHQSNVSDDMLMALADGELTGPDASKLLARIKASPDLTARFATFTATAKALRDAMDPSSVPDHLIATVLTAPMGEADTNIADTNNTGATVTPLRARAKVAPARAVWSMAMAASFAVAVGIGGFLAGRGMAPAPAGLESAAMALTGTATGGSAMLADGSAARVLGSFDTDIGLCRLIALDRADGHAGRAVVCLSENNGWQTALSVSEGSSNMFLPASDMAVGLIDDFLNGIGAGAPMSPEDEARTLSR</sequence>